<sequence length="208" mass="23459">MNLSMMNTSAQPDVEDAGDWGADDDYAYYYEGDIDMLRKPWITQPHFVPTIVVHALAFVLGLFGNSLVIFAMVRGDRTSYEGQVLVYSGEHQEDATMCVGGRLRSVRPDTLYLANNDLFCSLTPTAQDIKTSIFYQNTTTVYVVMCADIGVEDQARLMFSVYQLLVMLVLPVLVLTFCYVFVIRALWLSSHQLLQMTARSHSGSVRER</sequence>
<organism evidence="9 10">
    <name type="scientific">Elysia marginata</name>
    <dbReference type="NCBI Taxonomy" id="1093978"/>
    <lineage>
        <taxon>Eukaryota</taxon>
        <taxon>Metazoa</taxon>
        <taxon>Spiralia</taxon>
        <taxon>Lophotrochozoa</taxon>
        <taxon>Mollusca</taxon>
        <taxon>Gastropoda</taxon>
        <taxon>Heterobranchia</taxon>
        <taxon>Euthyneura</taxon>
        <taxon>Panpulmonata</taxon>
        <taxon>Sacoglossa</taxon>
        <taxon>Placobranchoidea</taxon>
        <taxon>Plakobranchidae</taxon>
        <taxon>Elysia</taxon>
    </lineage>
</organism>
<dbReference type="GO" id="GO:0004930">
    <property type="term" value="F:G protein-coupled receptor activity"/>
    <property type="evidence" value="ECO:0007669"/>
    <property type="project" value="UniProtKB-KW"/>
</dbReference>
<gene>
    <name evidence="9" type="ORF">ElyMa_002681300</name>
</gene>
<keyword evidence="3 8" id="KW-1133">Transmembrane helix</keyword>
<reference evidence="9 10" key="1">
    <citation type="journal article" date="2021" name="Elife">
        <title>Chloroplast acquisition without the gene transfer in kleptoplastic sea slugs, Plakobranchus ocellatus.</title>
        <authorList>
            <person name="Maeda T."/>
            <person name="Takahashi S."/>
            <person name="Yoshida T."/>
            <person name="Shimamura S."/>
            <person name="Takaki Y."/>
            <person name="Nagai Y."/>
            <person name="Toyoda A."/>
            <person name="Suzuki Y."/>
            <person name="Arimoto A."/>
            <person name="Ishii H."/>
            <person name="Satoh N."/>
            <person name="Nishiyama T."/>
            <person name="Hasebe M."/>
            <person name="Maruyama T."/>
            <person name="Minagawa J."/>
            <person name="Obokata J."/>
            <person name="Shigenobu S."/>
        </authorList>
    </citation>
    <scope>NUCLEOTIDE SEQUENCE [LARGE SCALE GENOMIC DNA]</scope>
</reference>
<keyword evidence="5 8" id="KW-0472">Membrane</keyword>
<keyword evidence="7" id="KW-0807">Transducer</keyword>
<dbReference type="Gene3D" id="1.20.1070.10">
    <property type="entry name" value="Rhodopsin 7-helix transmembrane proteins"/>
    <property type="match status" value="1"/>
</dbReference>
<comment type="subcellular location">
    <subcellularLocation>
        <location evidence="1">Membrane</location>
        <topology evidence="1">Multi-pass membrane protein</topology>
    </subcellularLocation>
</comment>
<dbReference type="PANTHER" id="PTHR10489:SF932">
    <property type="entry name" value="G-PROTEIN COUPLED RECEPTORS FAMILY 1 PROFILE DOMAIN-CONTAINING PROTEIN"/>
    <property type="match status" value="1"/>
</dbReference>
<dbReference type="PRINTS" id="PR00237">
    <property type="entry name" value="GPCRRHODOPSN"/>
</dbReference>
<evidence type="ECO:0000313" key="9">
    <source>
        <dbReference type="EMBL" id="GFR94988.1"/>
    </source>
</evidence>
<dbReference type="EMBL" id="BMAT01005532">
    <property type="protein sequence ID" value="GFR94988.1"/>
    <property type="molecule type" value="Genomic_DNA"/>
</dbReference>
<dbReference type="InterPro" id="IPR000276">
    <property type="entry name" value="GPCR_Rhodpsn"/>
</dbReference>
<keyword evidence="10" id="KW-1185">Reference proteome</keyword>
<dbReference type="AlphaFoldDB" id="A0AAV4H9M6"/>
<dbReference type="InterPro" id="IPR050119">
    <property type="entry name" value="CCR1-9-like"/>
</dbReference>
<feature type="transmembrane region" description="Helical" evidence="8">
    <location>
        <begin position="164"/>
        <end position="187"/>
    </location>
</feature>
<evidence type="ECO:0000256" key="3">
    <source>
        <dbReference type="ARBA" id="ARBA00022989"/>
    </source>
</evidence>
<name>A0AAV4H9M6_9GAST</name>
<evidence type="ECO:0000256" key="5">
    <source>
        <dbReference type="ARBA" id="ARBA00023136"/>
    </source>
</evidence>
<comment type="caution">
    <text evidence="9">The sequence shown here is derived from an EMBL/GenBank/DDBJ whole genome shotgun (WGS) entry which is preliminary data.</text>
</comment>
<evidence type="ECO:0000313" key="10">
    <source>
        <dbReference type="Proteomes" id="UP000762676"/>
    </source>
</evidence>
<evidence type="ECO:0000256" key="2">
    <source>
        <dbReference type="ARBA" id="ARBA00022692"/>
    </source>
</evidence>
<keyword evidence="4" id="KW-0297">G-protein coupled receptor</keyword>
<evidence type="ECO:0000256" key="4">
    <source>
        <dbReference type="ARBA" id="ARBA00023040"/>
    </source>
</evidence>
<protein>
    <submittedName>
        <fullName evidence="9">Class a rhodopsin g-protein coupled receptor gprals</fullName>
    </submittedName>
</protein>
<evidence type="ECO:0000256" key="6">
    <source>
        <dbReference type="ARBA" id="ARBA00023170"/>
    </source>
</evidence>
<accession>A0AAV4H9M6</accession>
<dbReference type="PANTHER" id="PTHR10489">
    <property type="entry name" value="CELL ADHESION MOLECULE"/>
    <property type="match status" value="1"/>
</dbReference>
<dbReference type="GO" id="GO:0016020">
    <property type="term" value="C:membrane"/>
    <property type="evidence" value="ECO:0007669"/>
    <property type="project" value="UniProtKB-SubCell"/>
</dbReference>
<proteinExistence type="predicted"/>
<dbReference type="Proteomes" id="UP000762676">
    <property type="component" value="Unassembled WGS sequence"/>
</dbReference>
<feature type="transmembrane region" description="Helical" evidence="8">
    <location>
        <begin position="51"/>
        <end position="73"/>
    </location>
</feature>
<keyword evidence="2 8" id="KW-0812">Transmembrane</keyword>
<evidence type="ECO:0000256" key="7">
    <source>
        <dbReference type="ARBA" id="ARBA00023224"/>
    </source>
</evidence>
<keyword evidence="6 9" id="KW-0675">Receptor</keyword>
<evidence type="ECO:0000256" key="1">
    <source>
        <dbReference type="ARBA" id="ARBA00004141"/>
    </source>
</evidence>
<evidence type="ECO:0000256" key="8">
    <source>
        <dbReference type="SAM" id="Phobius"/>
    </source>
</evidence>
<dbReference type="Gene3D" id="6.20.400.20">
    <property type="match status" value="1"/>
</dbReference>